<dbReference type="InterPro" id="IPR037525">
    <property type="entry name" value="Velvet_dom"/>
</dbReference>
<evidence type="ECO:0000313" key="3">
    <source>
        <dbReference type="Proteomes" id="UP000785200"/>
    </source>
</evidence>
<dbReference type="AlphaFoldDB" id="A0A9P6VGU8"/>
<feature type="domain" description="Velvet" evidence="1">
    <location>
        <begin position="81"/>
        <end position="117"/>
    </location>
</feature>
<dbReference type="Gene3D" id="2.60.40.3960">
    <property type="entry name" value="Velvet domain"/>
    <property type="match status" value="1"/>
</dbReference>
<dbReference type="OrthoDB" id="5399926at2759"/>
<evidence type="ECO:0000259" key="1">
    <source>
        <dbReference type="Pfam" id="PF11754"/>
    </source>
</evidence>
<organism evidence="2 3">
    <name type="scientific">Hyphodiscus hymeniophilus</name>
    <dbReference type="NCBI Taxonomy" id="353542"/>
    <lineage>
        <taxon>Eukaryota</taxon>
        <taxon>Fungi</taxon>
        <taxon>Dikarya</taxon>
        <taxon>Ascomycota</taxon>
        <taxon>Pezizomycotina</taxon>
        <taxon>Leotiomycetes</taxon>
        <taxon>Helotiales</taxon>
        <taxon>Hyphodiscaceae</taxon>
        <taxon>Hyphodiscus</taxon>
    </lineage>
</organism>
<sequence>MFAIAVQPSQQTKPGIALYPPVVARLSSEISIFEELSQVWAVASLMSPSGEVLYERLRGKIADSAHPMADAGDGSSNQQRAMKDRAYFYFPDLVIDTPGRYRIRISLMRVTHSFESSPEGEVQYDDYVDTHSIVVNEGLSNHSRPSSRERTFLRILEEDGQDIPSSAPA</sequence>
<dbReference type="Pfam" id="PF11754">
    <property type="entry name" value="Velvet"/>
    <property type="match status" value="1"/>
</dbReference>
<comment type="caution">
    <text evidence="2">The sequence shown here is derived from an EMBL/GenBank/DDBJ whole genome shotgun (WGS) entry which is preliminary data.</text>
</comment>
<protein>
    <recommendedName>
        <fullName evidence="1">Velvet domain-containing protein</fullName>
    </recommendedName>
</protein>
<proteinExistence type="predicted"/>
<dbReference type="EMBL" id="VNKQ01000012">
    <property type="protein sequence ID" value="KAG0647690.1"/>
    <property type="molecule type" value="Genomic_DNA"/>
</dbReference>
<gene>
    <name evidence="2" type="ORF">D0Z07_6510</name>
</gene>
<dbReference type="InterPro" id="IPR038491">
    <property type="entry name" value="Velvet_dom_sf"/>
</dbReference>
<dbReference type="Proteomes" id="UP000785200">
    <property type="component" value="Unassembled WGS sequence"/>
</dbReference>
<reference evidence="2" key="1">
    <citation type="submission" date="2019-07" db="EMBL/GenBank/DDBJ databases">
        <title>Hyphodiscus hymeniophilus genome sequencing and assembly.</title>
        <authorList>
            <person name="Kramer G."/>
            <person name="Nodwell J."/>
        </authorList>
    </citation>
    <scope>NUCLEOTIDE SEQUENCE</scope>
    <source>
        <strain evidence="2">ATCC 34498</strain>
    </source>
</reference>
<name>A0A9P6VGU8_9HELO</name>
<keyword evidence="3" id="KW-1185">Reference proteome</keyword>
<accession>A0A9P6VGU8</accession>
<evidence type="ECO:0000313" key="2">
    <source>
        <dbReference type="EMBL" id="KAG0647690.1"/>
    </source>
</evidence>